<dbReference type="Proteomes" id="UP000294911">
    <property type="component" value="Unassembled WGS sequence"/>
</dbReference>
<dbReference type="PANTHER" id="PTHR35176">
    <property type="entry name" value="HEME OXYGENASE HI_0854-RELATED"/>
    <property type="match status" value="1"/>
</dbReference>
<comment type="caution">
    <text evidence="3">The sequence shown here is derived from an EMBL/GenBank/DDBJ whole genome shotgun (WGS) entry which is preliminary data.</text>
</comment>
<dbReference type="GO" id="GO:0070967">
    <property type="term" value="F:coenzyme F420 binding"/>
    <property type="evidence" value="ECO:0007669"/>
    <property type="project" value="TreeGrafter"/>
</dbReference>
<evidence type="ECO:0000313" key="3">
    <source>
        <dbReference type="EMBL" id="TCP57535.1"/>
    </source>
</evidence>
<keyword evidence="1" id="KW-0560">Oxidoreductase</keyword>
<dbReference type="EMBL" id="SLXQ01000001">
    <property type="protein sequence ID" value="TCP57535.1"/>
    <property type="molecule type" value="Genomic_DNA"/>
</dbReference>
<dbReference type="GO" id="GO:0005829">
    <property type="term" value="C:cytosol"/>
    <property type="evidence" value="ECO:0007669"/>
    <property type="project" value="TreeGrafter"/>
</dbReference>
<keyword evidence="4" id="KW-1185">Reference proteome</keyword>
<dbReference type="RefSeq" id="WP_132876004.1">
    <property type="nucleotide sequence ID" value="NZ_SLXQ01000001.1"/>
</dbReference>
<dbReference type="InterPro" id="IPR011576">
    <property type="entry name" value="Pyridox_Oxase_N"/>
</dbReference>
<organism evidence="3 4">
    <name type="scientific">Tamaricihabitans halophyticus</name>
    <dbReference type="NCBI Taxonomy" id="1262583"/>
    <lineage>
        <taxon>Bacteria</taxon>
        <taxon>Bacillati</taxon>
        <taxon>Actinomycetota</taxon>
        <taxon>Actinomycetes</taxon>
        <taxon>Pseudonocardiales</taxon>
        <taxon>Pseudonocardiaceae</taxon>
        <taxon>Tamaricihabitans</taxon>
    </lineage>
</organism>
<sequence>MTDAALSKAINDHDSDLVVWLGTVTASGRPTIRPVWFVVDGGRLVIFSAPGAAKVRHVARNPQVVLTFHTDPAAQEVRVIDGLAEVDQTGPPASSTPGFLEKYEHLYAGLGYDRTSFDTALSTRLVITHTRTWGW</sequence>
<dbReference type="OrthoDB" id="157302at2"/>
<reference evidence="3 4" key="1">
    <citation type="submission" date="2019-03" db="EMBL/GenBank/DDBJ databases">
        <title>Genomic Encyclopedia of Type Strains, Phase IV (KMG-IV): sequencing the most valuable type-strain genomes for metagenomic binning, comparative biology and taxonomic classification.</title>
        <authorList>
            <person name="Goeker M."/>
        </authorList>
    </citation>
    <scope>NUCLEOTIDE SEQUENCE [LARGE SCALE GENOMIC DNA]</scope>
    <source>
        <strain evidence="3 4">DSM 45765</strain>
    </source>
</reference>
<evidence type="ECO:0000256" key="1">
    <source>
        <dbReference type="ARBA" id="ARBA00023002"/>
    </source>
</evidence>
<accession>A0A4R2RDQ2</accession>
<dbReference type="InterPro" id="IPR052019">
    <property type="entry name" value="F420H2_bilvrd_red/Heme_oxyg"/>
</dbReference>
<dbReference type="PANTHER" id="PTHR35176:SF6">
    <property type="entry name" value="HEME OXYGENASE HI_0854-RELATED"/>
    <property type="match status" value="1"/>
</dbReference>
<dbReference type="SUPFAM" id="SSF50475">
    <property type="entry name" value="FMN-binding split barrel"/>
    <property type="match status" value="1"/>
</dbReference>
<feature type="domain" description="Pyridoxamine 5'-phosphate oxidase N-terminal" evidence="2">
    <location>
        <begin position="17"/>
        <end position="86"/>
    </location>
</feature>
<name>A0A4R2RDQ2_9PSEU</name>
<dbReference type="Gene3D" id="2.30.110.10">
    <property type="entry name" value="Electron Transport, Fmn-binding Protein, Chain A"/>
    <property type="match status" value="1"/>
</dbReference>
<dbReference type="Pfam" id="PF01243">
    <property type="entry name" value="PNPOx_N"/>
    <property type="match status" value="1"/>
</dbReference>
<protein>
    <submittedName>
        <fullName evidence="3">PPOX class probable F420-dependent enzyme</fullName>
    </submittedName>
</protein>
<dbReference type="GO" id="GO:0016627">
    <property type="term" value="F:oxidoreductase activity, acting on the CH-CH group of donors"/>
    <property type="evidence" value="ECO:0007669"/>
    <property type="project" value="TreeGrafter"/>
</dbReference>
<evidence type="ECO:0000313" key="4">
    <source>
        <dbReference type="Proteomes" id="UP000294911"/>
    </source>
</evidence>
<gene>
    <name evidence="3" type="ORF">EV191_1011492</name>
</gene>
<evidence type="ECO:0000259" key="2">
    <source>
        <dbReference type="Pfam" id="PF01243"/>
    </source>
</evidence>
<dbReference type="InterPro" id="IPR012349">
    <property type="entry name" value="Split_barrel_FMN-bd"/>
</dbReference>
<dbReference type="AlphaFoldDB" id="A0A4R2RDQ2"/>
<proteinExistence type="predicted"/>